<keyword evidence="1" id="KW-1133">Transmembrane helix</keyword>
<feature type="transmembrane region" description="Helical" evidence="1">
    <location>
        <begin position="187"/>
        <end position="208"/>
    </location>
</feature>
<protein>
    <submittedName>
        <fullName evidence="2">Uncharacterized protein</fullName>
    </submittedName>
</protein>
<evidence type="ECO:0000313" key="2">
    <source>
        <dbReference type="EMBL" id="MBK1880973.1"/>
    </source>
</evidence>
<dbReference type="RefSeq" id="WP_200266689.1">
    <property type="nucleotide sequence ID" value="NZ_JAENIJ010000001.1"/>
</dbReference>
<comment type="caution">
    <text evidence="2">The sequence shown here is derived from an EMBL/GenBank/DDBJ whole genome shotgun (WGS) entry which is preliminary data.</text>
</comment>
<evidence type="ECO:0000256" key="1">
    <source>
        <dbReference type="SAM" id="Phobius"/>
    </source>
</evidence>
<name>A0A934VUP5_9BACT</name>
<dbReference type="AlphaFoldDB" id="A0A934VUP5"/>
<reference evidence="2" key="1">
    <citation type="submission" date="2021-01" db="EMBL/GenBank/DDBJ databases">
        <title>Modified the classification status of verrucomicrobia.</title>
        <authorList>
            <person name="Feng X."/>
        </authorList>
    </citation>
    <scope>NUCLEOTIDE SEQUENCE</scope>
    <source>
        <strain evidence="2">KCTC 22041</strain>
    </source>
</reference>
<keyword evidence="1" id="KW-0812">Transmembrane</keyword>
<organism evidence="2 3">
    <name type="scientific">Luteolibacter pohnpeiensis</name>
    <dbReference type="NCBI Taxonomy" id="454153"/>
    <lineage>
        <taxon>Bacteria</taxon>
        <taxon>Pseudomonadati</taxon>
        <taxon>Verrucomicrobiota</taxon>
        <taxon>Verrucomicrobiia</taxon>
        <taxon>Verrucomicrobiales</taxon>
        <taxon>Verrucomicrobiaceae</taxon>
        <taxon>Luteolibacter</taxon>
    </lineage>
</organism>
<evidence type="ECO:0000313" key="3">
    <source>
        <dbReference type="Proteomes" id="UP000603141"/>
    </source>
</evidence>
<gene>
    <name evidence="2" type="ORF">JIN85_01020</name>
</gene>
<keyword evidence="3" id="KW-1185">Reference proteome</keyword>
<proteinExistence type="predicted"/>
<sequence>MNHYINIPEPAESQLPEATVKLPANWQDSPSNVVLPGYDGKTGTDDDLVAHTTKGEIKSLEIPGHEVFVDAAKRIETAAAAAEGKFPSPEEGQKIVGNATDKFGNPIRYSLVDSSKVRLMSDGPDRKAGTEWDIGMTVEKISAETINPDSWLAKRKAELKVVDPPAENGFRYTEFSGGQSKLEGASYFRFFALLALATAVLFIPYAIAYRYKTYMND</sequence>
<dbReference type="Proteomes" id="UP000603141">
    <property type="component" value="Unassembled WGS sequence"/>
</dbReference>
<dbReference type="EMBL" id="JAENIJ010000001">
    <property type="protein sequence ID" value="MBK1880973.1"/>
    <property type="molecule type" value="Genomic_DNA"/>
</dbReference>
<keyword evidence="1" id="KW-0472">Membrane</keyword>
<accession>A0A934VUP5</accession>